<sequence length="283" mass="31742">MQGDGAGEEVAAARARNLQPNDGPHDAQRLLGAPVTPQDVRAMNGRQAKTARRLQENVDRRLADGRLVALLEQDGFTGPRYDLFVEELVRYGISVLRGWMHSGYIFDLVAQHGFNLNPHELDLEDLAADSDLREELATMTIARALPRFRQQALVDKGWTPEGGASITTYFMGACAYDFPNEFRRHRASEARQHRALLREKELYSPPVSTLSVAQEVLGNLSVLDELGEITDPRVQAIVALTLDGYSQDEIRELVDSTTVRAVEGSLYRWRTKAKQKRKEDRGD</sequence>
<organism evidence="2 3">
    <name type="scientific">Streptomyces silvensis</name>
    <dbReference type="NCBI Taxonomy" id="1765722"/>
    <lineage>
        <taxon>Bacteria</taxon>
        <taxon>Bacillati</taxon>
        <taxon>Actinomycetota</taxon>
        <taxon>Actinomycetes</taxon>
        <taxon>Kitasatosporales</taxon>
        <taxon>Streptomycetaceae</taxon>
        <taxon>Streptomyces</taxon>
    </lineage>
</organism>
<dbReference type="OrthoDB" id="3215396at2"/>
<keyword evidence="3" id="KW-1185">Reference proteome</keyword>
<dbReference type="EMBL" id="LOCL01000028">
    <property type="protein sequence ID" value="KUF19260.1"/>
    <property type="molecule type" value="Genomic_DNA"/>
</dbReference>
<name>A0A0W7X8G4_9ACTN</name>
<dbReference type="AlphaFoldDB" id="A0A0W7X8G4"/>
<dbReference type="Proteomes" id="UP000054804">
    <property type="component" value="Unassembled WGS sequence"/>
</dbReference>
<proteinExistence type="predicted"/>
<gene>
    <name evidence="2" type="ORF">AT728_22270</name>
</gene>
<evidence type="ECO:0000256" key="1">
    <source>
        <dbReference type="SAM" id="MobiDB-lite"/>
    </source>
</evidence>
<protein>
    <submittedName>
        <fullName evidence="2">Uncharacterized protein</fullName>
    </submittedName>
</protein>
<comment type="caution">
    <text evidence="2">The sequence shown here is derived from an EMBL/GenBank/DDBJ whole genome shotgun (WGS) entry which is preliminary data.</text>
</comment>
<dbReference type="RefSeq" id="WP_058846750.1">
    <property type="nucleotide sequence ID" value="NZ_LOCL01000028.1"/>
</dbReference>
<reference evidence="2 3" key="1">
    <citation type="submission" date="2015-12" db="EMBL/GenBank/DDBJ databases">
        <title>Draft genome sequence of Streptomyces silvensis ATCC 53525, a producer of novel hormone antagonists.</title>
        <authorList>
            <person name="Johnston C.W."/>
            <person name="Li Y."/>
            <person name="Magarvey N.A."/>
        </authorList>
    </citation>
    <scope>NUCLEOTIDE SEQUENCE [LARGE SCALE GENOMIC DNA]</scope>
    <source>
        <strain evidence="2 3">ATCC 53525</strain>
    </source>
</reference>
<accession>A0A0W7X8G4</accession>
<dbReference type="STRING" id="1765722.AT728_22270"/>
<feature type="region of interest" description="Disordered" evidence="1">
    <location>
        <begin position="1"/>
        <end position="28"/>
    </location>
</feature>
<evidence type="ECO:0000313" key="3">
    <source>
        <dbReference type="Proteomes" id="UP000054804"/>
    </source>
</evidence>
<evidence type="ECO:0000313" key="2">
    <source>
        <dbReference type="EMBL" id="KUF19260.1"/>
    </source>
</evidence>